<dbReference type="Gene3D" id="3.30.360.10">
    <property type="entry name" value="Dihydrodipicolinate Reductase, domain 2"/>
    <property type="match status" value="1"/>
</dbReference>
<keyword evidence="5" id="KW-1185">Reference proteome</keyword>
<dbReference type="InterPro" id="IPR050463">
    <property type="entry name" value="Gfo/Idh/MocA_oxidrdct_glycsds"/>
</dbReference>
<feature type="compositionally biased region" description="Basic and acidic residues" evidence="1">
    <location>
        <begin position="432"/>
        <end position="449"/>
    </location>
</feature>
<accession>A0A1T4YTU0</accession>
<dbReference type="EMBL" id="FUYE01000018">
    <property type="protein sequence ID" value="SKB05136.1"/>
    <property type="molecule type" value="Genomic_DNA"/>
</dbReference>
<dbReference type="Pfam" id="PF01408">
    <property type="entry name" value="GFO_IDH_MocA"/>
    <property type="match status" value="1"/>
</dbReference>
<dbReference type="SUPFAM" id="SSF51735">
    <property type="entry name" value="NAD(P)-binding Rossmann-fold domains"/>
    <property type="match status" value="1"/>
</dbReference>
<organism evidence="4 5">
    <name type="scientific">Prosthecobacter debontii</name>
    <dbReference type="NCBI Taxonomy" id="48467"/>
    <lineage>
        <taxon>Bacteria</taxon>
        <taxon>Pseudomonadati</taxon>
        <taxon>Verrucomicrobiota</taxon>
        <taxon>Verrucomicrobiia</taxon>
        <taxon>Verrucomicrobiales</taxon>
        <taxon>Verrucomicrobiaceae</taxon>
        <taxon>Prosthecobacter</taxon>
    </lineage>
</organism>
<evidence type="ECO:0000313" key="4">
    <source>
        <dbReference type="EMBL" id="SKB05136.1"/>
    </source>
</evidence>
<dbReference type="STRING" id="48467.SAMN02745166_04183"/>
<dbReference type="Pfam" id="PF22725">
    <property type="entry name" value="GFO_IDH_MocA_C3"/>
    <property type="match status" value="1"/>
</dbReference>
<dbReference type="InterPro" id="IPR036291">
    <property type="entry name" value="NAD(P)-bd_dom_sf"/>
</dbReference>
<dbReference type="OrthoDB" id="183659at2"/>
<evidence type="ECO:0000259" key="3">
    <source>
        <dbReference type="Pfam" id="PF22725"/>
    </source>
</evidence>
<evidence type="ECO:0000313" key="5">
    <source>
        <dbReference type="Proteomes" id="UP000190774"/>
    </source>
</evidence>
<dbReference type="PANTHER" id="PTHR43818">
    <property type="entry name" value="BCDNA.GH03377"/>
    <property type="match status" value="1"/>
</dbReference>
<dbReference type="CDD" id="cd02440">
    <property type="entry name" value="AdoMet_MTases"/>
    <property type="match status" value="1"/>
</dbReference>
<feature type="domain" description="Gfo/Idh/MocA-like oxidoreductase N-terminal" evidence="2">
    <location>
        <begin position="38"/>
        <end position="171"/>
    </location>
</feature>
<dbReference type="InterPro" id="IPR000683">
    <property type="entry name" value="Gfo/Idh/MocA-like_OxRdtase_N"/>
</dbReference>
<evidence type="ECO:0000256" key="1">
    <source>
        <dbReference type="SAM" id="MobiDB-lite"/>
    </source>
</evidence>
<proteinExistence type="predicted"/>
<evidence type="ECO:0000259" key="2">
    <source>
        <dbReference type="Pfam" id="PF01408"/>
    </source>
</evidence>
<dbReference type="GO" id="GO:0000166">
    <property type="term" value="F:nucleotide binding"/>
    <property type="evidence" value="ECO:0007669"/>
    <property type="project" value="InterPro"/>
</dbReference>
<dbReference type="RefSeq" id="WP_078815339.1">
    <property type="nucleotide sequence ID" value="NZ_FUYE01000018.1"/>
</dbReference>
<gene>
    <name evidence="4" type="ORF">SAMN02745166_04183</name>
</gene>
<dbReference type="AlphaFoldDB" id="A0A1T4YTU0"/>
<dbReference type="InterPro" id="IPR055170">
    <property type="entry name" value="GFO_IDH_MocA-like_dom"/>
</dbReference>
<name>A0A1T4YTU0_9BACT</name>
<sequence length="449" mass="49366">MSTLYNRRQFAQTTGTAAIITAASTLRAEQKADSQETLRIGLVGCGGRGTGAASQALGADYNAKIVAMADVDMKQIETSIGSLSQKFPDRVDVKPEKRFIGMDAYQKLIDSGVDVVLLASPPGFRPLHLMAAVDAGKHIFAEKPMAVDTIGYHMAMAAVKKAKEKKLNLVAGFCWRYSTSRKEAFQRVADGQIGKVTSILATYHTGPVKPMPPASARTPEMSDVEWQVRNWYNFSWLSGDSIAEQAVHSIDKIVWAMGDTPPVSCIATGGRQIPSEGGNIYDHFHAAFEWGNGLMCHLANRQIKGCTGHNQDIIRGEKGVLIIGKGGAPFIDGPKRWRWRAEEKNMYDLEHEALFNAIRKGEVINDGDRMMLSTLVGIMGREAAYTGQLLTWDQMLACTQDLAPDNLKWTDSFTPTPMAMPGVTKFQMPEPQKPEEEVKGKEEKKKEKA</sequence>
<dbReference type="SUPFAM" id="SSF55347">
    <property type="entry name" value="Glyceraldehyde-3-phosphate dehydrogenase-like, C-terminal domain"/>
    <property type="match status" value="1"/>
</dbReference>
<dbReference type="Proteomes" id="UP000190774">
    <property type="component" value="Unassembled WGS sequence"/>
</dbReference>
<reference evidence="5" key="1">
    <citation type="submission" date="2017-02" db="EMBL/GenBank/DDBJ databases">
        <authorList>
            <person name="Varghese N."/>
            <person name="Submissions S."/>
        </authorList>
    </citation>
    <scope>NUCLEOTIDE SEQUENCE [LARGE SCALE GENOMIC DNA]</scope>
    <source>
        <strain evidence="5">ATCC 700200</strain>
    </source>
</reference>
<dbReference type="PANTHER" id="PTHR43818:SF5">
    <property type="entry name" value="OXIDOREDUCTASE FAMILY PROTEIN"/>
    <property type="match status" value="1"/>
</dbReference>
<dbReference type="Gene3D" id="3.40.50.720">
    <property type="entry name" value="NAD(P)-binding Rossmann-like Domain"/>
    <property type="match status" value="1"/>
</dbReference>
<feature type="domain" description="GFO/IDH/MocA-like oxidoreductase" evidence="3">
    <location>
        <begin position="184"/>
        <end position="321"/>
    </location>
</feature>
<feature type="region of interest" description="Disordered" evidence="1">
    <location>
        <begin position="420"/>
        <end position="449"/>
    </location>
</feature>
<protein>
    <submittedName>
        <fullName evidence="4">Predicted dehydrogenase</fullName>
    </submittedName>
</protein>